<dbReference type="RefSeq" id="WP_027463975.1">
    <property type="nucleotide sequence ID" value="NZ_CP021082.1"/>
</dbReference>
<dbReference type="InterPro" id="IPR003646">
    <property type="entry name" value="SH3-like_bac-type"/>
</dbReference>
<protein>
    <recommendedName>
        <fullName evidence="7">Ligand-binding protein SH3</fullName>
    </recommendedName>
</protein>
<name>A0A221T0Q6_9DEIO</name>
<evidence type="ECO:0000259" key="4">
    <source>
        <dbReference type="SMART" id="SM00894"/>
    </source>
</evidence>
<dbReference type="Gene3D" id="2.30.30.40">
    <property type="entry name" value="SH3 Domains"/>
    <property type="match status" value="1"/>
</dbReference>
<dbReference type="SMART" id="SM00287">
    <property type="entry name" value="SH3b"/>
    <property type="match status" value="1"/>
</dbReference>
<evidence type="ECO:0008006" key="7">
    <source>
        <dbReference type="Google" id="ProtNLM"/>
    </source>
</evidence>
<dbReference type="KEGG" id="dfc:DFI_14830"/>
<keyword evidence="2" id="KW-0732">Signal</keyword>
<keyword evidence="5" id="KW-0614">Plasmid</keyword>
<organism evidence="5 6">
    <name type="scientific">Deinococcus ficus</name>
    <dbReference type="NCBI Taxonomy" id="317577"/>
    <lineage>
        <taxon>Bacteria</taxon>
        <taxon>Thermotogati</taxon>
        <taxon>Deinococcota</taxon>
        <taxon>Deinococci</taxon>
        <taxon>Deinococcales</taxon>
        <taxon>Deinococcaceae</taxon>
        <taxon>Deinococcus</taxon>
    </lineage>
</organism>
<gene>
    <name evidence="5" type="ORF">DFI_14830</name>
</gene>
<dbReference type="AlphaFoldDB" id="A0A221T0Q6"/>
<dbReference type="STRING" id="317577.GCA_000419625_01420"/>
<evidence type="ECO:0000256" key="1">
    <source>
        <dbReference type="SAM" id="MobiDB-lite"/>
    </source>
</evidence>
<feature type="domain" description="Excalibur calcium-binding" evidence="4">
    <location>
        <begin position="95"/>
        <end position="131"/>
    </location>
</feature>
<evidence type="ECO:0000256" key="2">
    <source>
        <dbReference type="SAM" id="SignalP"/>
    </source>
</evidence>
<dbReference type="SMART" id="SM00894">
    <property type="entry name" value="Excalibur"/>
    <property type="match status" value="1"/>
</dbReference>
<feature type="region of interest" description="Disordered" evidence="1">
    <location>
        <begin position="112"/>
        <end position="131"/>
    </location>
</feature>
<evidence type="ECO:0000259" key="3">
    <source>
        <dbReference type="SMART" id="SM00287"/>
    </source>
</evidence>
<dbReference type="EMBL" id="CP021082">
    <property type="protein sequence ID" value="ASN82456.1"/>
    <property type="molecule type" value="Genomic_DNA"/>
</dbReference>
<dbReference type="InterPro" id="IPR008613">
    <property type="entry name" value="Excalibur_Ca-bd_domain"/>
</dbReference>
<feature type="chain" id="PRO_5011280045" description="Ligand-binding protein SH3" evidence="2">
    <location>
        <begin position="18"/>
        <end position="131"/>
    </location>
</feature>
<sequence length="131" mass="13697">MKRFLMLAVLLSTAAQAATGVMTSNVNLRRTASASGIVLTVIPKGTSLTVACTGSWCRTTYKGQSGYVAKSLVRMQTATTSLSTPPQPAQRAEVVYANCTAAKAAGAAPIMRGQPGYRPKLDRDNDGVACE</sequence>
<proteinExistence type="predicted"/>
<dbReference type="Pfam" id="PF05901">
    <property type="entry name" value="Excalibur"/>
    <property type="match status" value="1"/>
</dbReference>
<evidence type="ECO:0000313" key="5">
    <source>
        <dbReference type="EMBL" id="ASN82456.1"/>
    </source>
</evidence>
<evidence type="ECO:0000313" key="6">
    <source>
        <dbReference type="Proteomes" id="UP000259030"/>
    </source>
</evidence>
<keyword evidence="6" id="KW-1185">Reference proteome</keyword>
<feature type="compositionally biased region" description="Basic and acidic residues" evidence="1">
    <location>
        <begin position="119"/>
        <end position="131"/>
    </location>
</feature>
<geneLocation type="plasmid" evidence="6">
    <name>pdfi1</name>
</geneLocation>
<feature type="domain" description="SH3b" evidence="3">
    <location>
        <begin position="17"/>
        <end position="76"/>
    </location>
</feature>
<dbReference type="Proteomes" id="UP000259030">
    <property type="component" value="Plasmid pDFI1"/>
</dbReference>
<feature type="signal peptide" evidence="2">
    <location>
        <begin position="1"/>
        <end position="17"/>
    </location>
</feature>
<accession>A0A221T0Q6</accession>
<dbReference type="Pfam" id="PF08239">
    <property type="entry name" value="SH3_3"/>
    <property type="match status" value="1"/>
</dbReference>
<reference evidence="5 6" key="1">
    <citation type="submission" date="2017-05" db="EMBL/GenBank/DDBJ databases">
        <title>The complete genome sequence of Deinococcus ficus isolated from the rhizosphere of the Ficus religiosa L. in Taiwan.</title>
        <authorList>
            <person name="Wu K.-M."/>
            <person name="Liao T.-L."/>
            <person name="Liu Y.-M."/>
            <person name="Young C.-C."/>
            <person name="Tsai S.-F."/>
        </authorList>
    </citation>
    <scope>NUCLEOTIDE SEQUENCE [LARGE SCALE GENOMIC DNA]</scope>
    <source>
        <strain evidence="5 6">CC-FR2-10</strain>
        <plasmid evidence="6">pdfi1</plasmid>
    </source>
</reference>